<proteinExistence type="predicted"/>
<accession>A0AAQ3Q1L7</accession>
<dbReference type="EMBL" id="CP136890">
    <property type="protein sequence ID" value="WOK93220.1"/>
    <property type="molecule type" value="Genomic_DNA"/>
</dbReference>
<dbReference type="PANTHER" id="PTHR47199">
    <property type="entry name" value="PHOTOSYSTEM II STABILITY/ASSEMBLY FACTOR HCF136, CHLOROPLASTIC"/>
    <property type="match status" value="1"/>
</dbReference>
<organism evidence="2 3">
    <name type="scientific">Canna indica</name>
    <name type="common">Indian-shot</name>
    <dbReference type="NCBI Taxonomy" id="4628"/>
    <lineage>
        <taxon>Eukaryota</taxon>
        <taxon>Viridiplantae</taxon>
        <taxon>Streptophyta</taxon>
        <taxon>Embryophyta</taxon>
        <taxon>Tracheophyta</taxon>
        <taxon>Spermatophyta</taxon>
        <taxon>Magnoliopsida</taxon>
        <taxon>Liliopsida</taxon>
        <taxon>Zingiberales</taxon>
        <taxon>Cannaceae</taxon>
        <taxon>Canna</taxon>
    </lineage>
</organism>
<dbReference type="AlphaFoldDB" id="A0AAQ3Q1L7"/>
<reference evidence="2 3" key="1">
    <citation type="submission" date="2023-10" db="EMBL/GenBank/DDBJ databases">
        <title>Chromosome-scale genome assembly provides insights into flower coloration mechanisms of Canna indica.</title>
        <authorList>
            <person name="Li C."/>
        </authorList>
    </citation>
    <scope>NUCLEOTIDE SEQUENCE [LARGE SCALE GENOMIC DNA]</scope>
    <source>
        <tissue evidence="2">Flower</tissue>
    </source>
</reference>
<evidence type="ECO:0000313" key="2">
    <source>
        <dbReference type="EMBL" id="WOK93220.1"/>
    </source>
</evidence>
<sequence length="123" mass="14191">MLVKAGKEYLSVLSFLGIWVTLKQQRRKVQRWSLIKEQSMSHQIEDTTVRLLFKRLYQLLLTDGKYVDVSSRGNFYLTWEPGQAFWQPHNRTVACRIQNMGWRADGGLLASCAGWTLSVKAQG</sequence>
<dbReference type="Proteomes" id="UP001327560">
    <property type="component" value="Chromosome 1"/>
</dbReference>
<dbReference type="InterPro" id="IPR028203">
    <property type="entry name" value="PSII_CF48-like_dom"/>
</dbReference>
<feature type="domain" description="Photosynthesis system II assembly factor Ycf48/Hcf136-like" evidence="1">
    <location>
        <begin position="62"/>
        <end position="119"/>
    </location>
</feature>
<keyword evidence="3" id="KW-1185">Reference proteome</keyword>
<dbReference type="Pfam" id="PF14870">
    <property type="entry name" value="PSII_BNR"/>
    <property type="match status" value="1"/>
</dbReference>
<gene>
    <name evidence="2" type="ORF">Cni_G01915</name>
</gene>
<protein>
    <submittedName>
        <fullName evidence="2">Photosystem II protein</fullName>
    </submittedName>
</protein>
<dbReference type="PANTHER" id="PTHR47199:SF2">
    <property type="entry name" value="PHOTOSYSTEM II STABILITY_ASSEMBLY FACTOR HCF136, CHLOROPLASTIC"/>
    <property type="match status" value="1"/>
</dbReference>
<evidence type="ECO:0000259" key="1">
    <source>
        <dbReference type="Pfam" id="PF14870"/>
    </source>
</evidence>
<evidence type="ECO:0000313" key="3">
    <source>
        <dbReference type="Proteomes" id="UP001327560"/>
    </source>
</evidence>
<name>A0AAQ3Q1L7_9LILI</name>